<organism evidence="8 9">
    <name type="scientific">Chitinophaga varians</name>
    <dbReference type="NCBI Taxonomy" id="2202339"/>
    <lineage>
        <taxon>Bacteria</taxon>
        <taxon>Pseudomonadati</taxon>
        <taxon>Bacteroidota</taxon>
        <taxon>Chitinophagia</taxon>
        <taxon>Chitinophagales</taxon>
        <taxon>Chitinophagaceae</taxon>
        <taxon>Chitinophaga</taxon>
    </lineage>
</organism>
<dbReference type="GO" id="GO:0051539">
    <property type="term" value="F:4 iron, 4 sulfur cluster binding"/>
    <property type="evidence" value="ECO:0007669"/>
    <property type="project" value="UniProtKB-KW"/>
</dbReference>
<protein>
    <submittedName>
        <fullName evidence="8">FAD-dependent oxidoreductase</fullName>
    </submittedName>
</protein>
<dbReference type="InterPro" id="IPR033803">
    <property type="entry name" value="CBD-like_Golvesin-Xly"/>
</dbReference>
<feature type="signal peptide" evidence="6">
    <location>
        <begin position="1"/>
        <end position="24"/>
    </location>
</feature>
<feature type="chain" id="PRO_5032461474" evidence="6">
    <location>
        <begin position="25"/>
        <end position="661"/>
    </location>
</feature>
<keyword evidence="1" id="KW-0004">4Fe-4S</keyword>
<evidence type="ECO:0000313" key="8">
    <source>
        <dbReference type="EMBL" id="NLR64223.1"/>
    </source>
</evidence>
<keyword evidence="9" id="KW-1185">Reference proteome</keyword>
<dbReference type="InterPro" id="IPR036188">
    <property type="entry name" value="FAD/NAD-bd_sf"/>
</dbReference>
<keyword evidence="5" id="KW-0411">Iron-sulfur</keyword>
<keyword evidence="2" id="KW-0479">Metal-binding</keyword>
<dbReference type="Pfam" id="PF25275">
    <property type="entry name" value="Golvesin_C"/>
    <property type="match status" value="1"/>
</dbReference>
<evidence type="ECO:0000256" key="6">
    <source>
        <dbReference type="SAM" id="SignalP"/>
    </source>
</evidence>
<dbReference type="Pfam" id="PF12831">
    <property type="entry name" value="FAD_oxidored"/>
    <property type="match status" value="1"/>
</dbReference>
<dbReference type="SUPFAM" id="SSF51905">
    <property type="entry name" value="FAD/NAD(P)-binding domain"/>
    <property type="match status" value="1"/>
</dbReference>
<sequence length="661" mass="73299">MIRQIKLWLLAICCLLTIPAALQAGAPKEVDICIYGGTSAGIMAAYTAKKLHKSVLLIEPGKHLGGLTTGGLGYTDIGNKYAITGLARDFYRRIGTHYGKFEQWIFEPHVASQTFDGYIQNAKLEIWSDHRLTSVRKENGYIREITVEGASPVVVRARMFIDCSYEGDLMAKAGVSYTVGREANSQYNETYNGVQLREKHQFPDGIDPYKIPGKPESGLLWGISPAPLAAQGAGDKCVQAYNFRICLTDRPDNMIPITQPEGYDPSRYELLLRVLEKAPAKNLWGFLKFDLMPNGKTDINNNGAFSTDMIGMNFDYPEADAAKRKEIIREHEQYNKGLLYFIGHDPRMPEHLRREMLKWGYPKDEYVSNGHWSPQLYVREVRRMVGEYVMTQANCQGRATVTDGVGMAAYTMDSHNCQRLVVNGMVKNEGDVQIGGFGPYPISYRALVPKTGECANLLVPVCLSATHIAYGSIRMEPVFMVLAQSAATAAAVAIDSKVPVQQVAVKKVQQMLAANPLADNSTPEILVDNDDAAHVTLKGDWKKDWKGAYGPSLYLDDSHGSVPKSARFTPEIQQEAEYQVYSYLPKLANQATVTHVRVFDGKQVNPVKIETHAIKVEGQTSGEWVLLGSYRLPKGKKAYVEISNEQADGPVVADALLFIAR</sequence>
<keyword evidence="4" id="KW-0408">Iron</keyword>
<comment type="caution">
    <text evidence="8">The sequence shown here is derived from an EMBL/GenBank/DDBJ whole genome shotgun (WGS) entry which is preliminary data.</text>
</comment>
<accession>A0A847RMD1</accession>
<dbReference type="Gene3D" id="3.50.50.60">
    <property type="entry name" value="FAD/NAD(P)-binding domain"/>
    <property type="match status" value="1"/>
</dbReference>
<feature type="domain" description="Golvesin/Xly CBD-like" evidence="7">
    <location>
        <begin position="525"/>
        <end position="657"/>
    </location>
</feature>
<evidence type="ECO:0000313" key="9">
    <source>
        <dbReference type="Proteomes" id="UP000570474"/>
    </source>
</evidence>
<keyword evidence="6" id="KW-0732">Signal</keyword>
<dbReference type="AlphaFoldDB" id="A0A847RMD1"/>
<dbReference type="Proteomes" id="UP000570474">
    <property type="component" value="Unassembled WGS sequence"/>
</dbReference>
<dbReference type="PANTHER" id="PTHR43498:SF1">
    <property type="entry name" value="COB--COM HETERODISULFIDE REDUCTASE IRON-SULFUR SUBUNIT A"/>
    <property type="match status" value="1"/>
</dbReference>
<evidence type="ECO:0000256" key="1">
    <source>
        <dbReference type="ARBA" id="ARBA00022485"/>
    </source>
</evidence>
<reference evidence="8 9" key="1">
    <citation type="submission" date="2020-04" db="EMBL/GenBank/DDBJ databases">
        <authorList>
            <person name="Yin C."/>
        </authorList>
    </citation>
    <scope>NUCLEOTIDE SEQUENCE [LARGE SCALE GENOMIC DNA]</scope>
    <source>
        <strain evidence="8 9">Ae27</strain>
    </source>
</reference>
<dbReference type="EMBL" id="JABAIA010000001">
    <property type="protein sequence ID" value="NLR64223.1"/>
    <property type="molecule type" value="Genomic_DNA"/>
</dbReference>
<evidence type="ECO:0000256" key="4">
    <source>
        <dbReference type="ARBA" id="ARBA00023004"/>
    </source>
</evidence>
<evidence type="ECO:0000256" key="3">
    <source>
        <dbReference type="ARBA" id="ARBA00023002"/>
    </source>
</evidence>
<dbReference type="PANTHER" id="PTHR43498">
    <property type="entry name" value="FERREDOXIN:COB-COM HETERODISULFIDE REDUCTASE SUBUNIT A"/>
    <property type="match status" value="1"/>
</dbReference>
<evidence type="ECO:0000256" key="5">
    <source>
        <dbReference type="ARBA" id="ARBA00023014"/>
    </source>
</evidence>
<evidence type="ECO:0000256" key="2">
    <source>
        <dbReference type="ARBA" id="ARBA00022723"/>
    </source>
</evidence>
<dbReference type="InterPro" id="IPR039650">
    <property type="entry name" value="HdrA-like"/>
</dbReference>
<name>A0A847RMD1_9BACT</name>
<evidence type="ECO:0000259" key="7">
    <source>
        <dbReference type="Pfam" id="PF25275"/>
    </source>
</evidence>
<proteinExistence type="predicted"/>
<dbReference type="RefSeq" id="WP_168870174.1">
    <property type="nucleotide sequence ID" value="NZ_JABAIA010000001.1"/>
</dbReference>
<dbReference type="GO" id="GO:0046872">
    <property type="term" value="F:metal ion binding"/>
    <property type="evidence" value="ECO:0007669"/>
    <property type="project" value="UniProtKB-KW"/>
</dbReference>
<dbReference type="GO" id="GO:0016491">
    <property type="term" value="F:oxidoreductase activity"/>
    <property type="evidence" value="ECO:0007669"/>
    <property type="project" value="UniProtKB-KW"/>
</dbReference>
<gene>
    <name evidence="8" type="ORF">HGH92_07890</name>
</gene>
<keyword evidence="3" id="KW-0560">Oxidoreductase</keyword>